<keyword evidence="3" id="KW-1185">Reference proteome</keyword>
<dbReference type="EMBL" id="SMGI01000005">
    <property type="protein sequence ID" value="TCK64824.1"/>
    <property type="molecule type" value="Genomic_DNA"/>
</dbReference>
<sequence>MKRLVLLLATLLLSSTKINAQKLNDISFISPYNDGVAAIQKNNQWAFINVEGKIVVDYRDDLVLTTFEKNNYPVFNSGRCLIKEVKDGISYFGYIDKDGNTIVKPQYLNATNFENGLAIILELHKNNIGKNDVLDKKMIDYSYTESAINPNGKIVHFLSDKPTHITLSKDYIKIPPEIKSKFISETLVAQKNGDKTWSIKAL</sequence>
<keyword evidence="1" id="KW-0732">Signal</keyword>
<evidence type="ECO:0000256" key="1">
    <source>
        <dbReference type="SAM" id="SignalP"/>
    </source>
</evidence>
<proteinExistence type="predicted"/>
<reference evidence="2 3" key="1">
    <citation type="journal article" date="2015" name="Stand. Genomic Sci.">
        <title>Genomic Encyclopedia of Bacterial and Archaeal Type Strains, Phase III: the genomes of soil and plant-associated and newly described type strains.</title>
        <authorList>
            <person name="Whitman W.B."/>
            <person name="Woyke T."/>
            <person name="Klenk H.P."/>
            <person name="Zhou Y."/>
            <person name="Lilburn T.G."/>
            <person name="Beck B.J."/>
            <person name="De Vos P."/>
            <person name="Vandamme P."/>
            <person name="Eisen J.A."/>
            <person name="Garrity G."/>
            <person name="Hugenholtz P."/>
            <person name="Kyrpides N.C."/>
        </authorList>
    </citation>
    <scope>NUCLEOTIDE SEQUENCE [LARGE SCALE GENOMIC DNA]</scope>
    <source>
        <strain evidence="2 3">CECT 8445</strain>
    </source>
</reference>
<dbReference type="RefSeq" id="WP_132705853.1">
    <property type="nucleotide sequence ID" value="NZ_SMGI01000005.1"/>
</dbReference>
<dbReference type="Proteomes" id="UP000295714">
    <property type="component" value="Unassembled WGS sequence"/>
</dbReference>
<accession>A0A4R1KJ89</accession>
<dbReference type="Pfam" id="PF14903">
    <property type="entry name" value="WG_beta_rep"/>
    <property type="match status" value="2"/>
</dbReference>
<evidence type="ECO:0000313" key="2">
    <source>
        <dbReference type="EMBL" id="TCK64824.1"/>
    </source>
</evidence>
<feature type="chain" id="PRO_5020873947" evidence="1">
    <location>
        <begin position="21"/>
        <end position="202"/>
    </location>
</feature>
<gene>
    <name evidence="2" type="ORF">DFQ05_2561</name>
</gene>
<evidence type="ECO:0000313" key="3">
    <source>
        <dbReference type="Proteomes" id="UP000295714"/>
    </source>
</evidence>
<organism evidence="2 3">
    <name type="scientific">Winogradskyella wandonensis</name>
    <dbReference type="NCBI Taxonomy" id="1442586"/>
    <lineage>
        <taxon>Bacteria</taxon>
        <taxon>Pseudomonadati</taxon>
        <taxon>Bacteroidota</taxon>
        <taxon>Flavobacteriia</taxon>
        <taxon>Flavobacteriales</taxon>
        <taxon>Flavobacteriaceae</taxon>
        <taxon>Winogradskyella</taxon>
    </lineage>
</organism>
<protein>
    <submittedName>
        <fullName evidence="2">WG repeat protein</fullName>
    </submittedName>
</protein>
<dbReference type="InterPro" id="IPR032774">
    <property type="entry name" value="WG_beta_rep"/>
</dbReference>
<comment type="caution">
    <text evidence="2">The sequence shown here is derived from an EMBL/GenBank/DDBJ whole genome shotgun (WGS) entry which is preliminary data.</text>
</comment>
<dbReference type="OrthoDB" id="5464673at2"/>
<dbReference type="AlphaFoldDB" id="A0A4R1KJ89"/>
<feature type="signal peptide" evidence="1">
    <location>
        <begin position="1"/>
        <end position="20"/>
    </location>
</feature>
<name>A0A4R1KJ89_9FLAO</name>